<dbReference type="InterPro" id="IPR045584">
    <property type="entry name" value="Pilin-like"/>
</dbReference>
<evidence type="ECO:0000313" key="2">
    <source>
        <dbReference type="EMBL" id="WDE97771.1"/>
    </source>
</evidence>
<dbReference type="Gene3D" id="3.30.700.10">
    <property type="entry name" value="Glycoprotein, Type 4 Pilin"/>
    <property type="match status" value="1"/>
</dbReference>
<gene>
    <name evidence="2" type="ORF">PQO03_18250</name>
</gene>
<keyword evidence="3" id="KW-1185">Reference proteome</keyword>
<keyword evidence="1" id="KW-1133">Transmembrane helix</keyword>
<dbReference type="InterPro" id="IPR012902">
    <property type="entry name" value="N_methyl_site"/>
</dbReference>
<accession>A0ABY7VV52</accession>
<evidence type="ECO:0000313" key="3">
    <source>
        <dbReference type="Proteomes" id="UP001214250"/>
    </source>
</evidence>
<feature type="transmembrane region" description="Helical" evidence="1">
    <location>
        <begin position="6"/>
        <end position="25"/>
    </location>
</feature>
<dbReference type="SUPFAM" id="SSF54523">
    <property type="entry name" value="Pili subunits"/>
    <property type="match status" value="1"/>
</dbReference>
<keyword evidence="1" id="KW-0472">Membrane</keyword>
<protein>
    <submittedName>
        <fullName evidence="2">Prepilin-type N-terminal cleavage/methylation domain-containing protein</fullName>
    </submittedName>
</protein>
<evidence type="ECO:0000256" key="1">
    <source>
        <dbReference type="SAM" id="Phobius"/>
    </source>
</evidence>
<dbReference type="PANTHER" id="PTHR30093">
    <property type="entry name" value="GENERAL SECRETION PATHWAY PROTEIN G"/>
    <property type="match status" value="1"/>
</dbReference>
<dbReference type="RefSeq" id="WP_274152364.1">
    <property type="nucleotide sequence ID" value="NZ_CP117812.1"/>
</dbReference>
<dbReference type="Proteomes" id="UP001214250">
    <property type="component" value="Chromosome 2"/>
</dbReference>
<organism evidence="2 3">
    <name type="scientific">Lentisphaera profundi</name>
    <dbReference type="NCBI Taxonomy" id="1658616"/>
    <lineage>
        <taxon>Bacteria</taxon>
        <taxon>Pseudomonadati</taxon>
        <taxon>Lentisphaerota</taxon>
        <taxon>Lentisphaeria</taxon>
        <taxon>Lentisphaerales</taxon>
        <taxon>Lentisphaeraceae</taxon>
        <taxon>Lentisphaera</taxon>
    </lineage>
</organism>
<dbReference type="EMBL" id="CP117812">
    <property type="protein sequence ID" value="WDE97771.1"/>
    <property type="molecule type" value="Genomic_DNA"/>
</dbReference>
<sequence>MKAKFTLIELIVVVAIIGIVASLILPTLGKARNKAHQANCKSKLKQATMANFMYADDNNSRIFESTNGQTKWNKSLFESAYLSGANKSDKHPFHCPKGVAFNWNYETNYAMNYKLSFKSSTYSPIPLESTNGSSTLMLIDAYNKSNILWRNHIKGSTGINKVINASSEMKMARHDNKLNLTYLDGHLESISDTGILLIGNTLKTTDEFWTP</sequence>
<dbReference type="NCBIfam" id="TIGR02532">
    <property type="entry name" value="IV_pilin_GFxxxE"/>
    <property type="match status" value="1"/>
</dbReference>
<proteinExistence type="predicted"/>
<name>A0ABY7VV52_9BACT</name>
<reference evidence="2 3" key="1">
    <citation type="submission" date="2023-02" db="EMBL/GenBank/DDBJ databases">
        <title>Genome sequence of Lentisphaera profundi SAORIC-696.</title>
        <authorList>
            <person name="Kim e."/>
            <person name="Cho J.-C."/>
            <person name="Choi A."/>
            <person name="Kang I."/>
        </authorList>
    </citation>
    <scope>NUCLEOTIDE SEQUENCE [LARGE SCALE GENOMIC DNA]</scope>
    <source>
        <strain evidence="2 3">SAORIC-696</strain>
    </source>
</reference>
<keyword evidence="1" id="KW-0812">Transmembrane</keyword>